<organism evidence="4 5">
    <name type="scientific">Adiantum capillus-veneris</name>
    <name type="common">Maidenhair fern</name>
    <dbReference type="NCBI Taxonomy" id="13818"/>
    <lineage>
        <taxon>Eukaryota</taxon>
        <taxon>Viridiplantae</taxon>
        <taxon>Streptophyta</taxon>
        <taxon>Embryophyta</taxon>
        <taxon>Tracheophyta</taxon>
        <taxon>Polypodiopsida</taxon>
        <taxon>Polypodiidae</taxon>
        <taxon>Polypodiales</taxon>
        <taxon>Pteridineae</taxon>
        <taxon>Pteridaceae</taxon>
        <taxon>Vittarioideae</taxon>
        <taxon>Adiantum</taxon>
    </lineage>
</organism>
<gene>
    <name evidence="4" type="ORF">GOP47_0022907</name>
</gene>
<evidence type="ECO:0000256" key="2">
    <source>
        <dbReference type="SAM" id="MobiDB-lite"/>
    </source>
</evidence>
<dbReference type="EMBL" id="JABFUD020000022">
    <property type="protein sequence ID" value="KAI5062368.1"/>
    <property type="molecule type" value="Genomic_DNA"/>
</dbReference>
<dbReference type="PANTHER" id="PTHR31529:SF4">
    <property type="entry name" value="LOB DOMAIN-CONTAINING PROTEIN 30"/>
    <property type="match status" value="1"/>
</dbReference>
<keyword evidence="5" id="KW-1185">Reference proteome</keyword>
<proteinExistence type="inferred from homology"/>
<protein>
    <recommendedName>
        <fullName evidence="3">LOB domain-containing protein</fullName>
    </recommendedName>
</protein>
<sequence length="320" mass="34624">MNQEGEQEGTTTCSSRVGWERRSPQRDRIDHPTPSFDEIDHYNDVGSAEDASVASASEYTSSGGGALPMASPGGPHVGNTTSYGGSGAPCGACKFLRRKCQKDCVFAPYFGAEHGAARFAAVHKIFGASNVNKLLRNIPIHKRFDAVYTISYEAQARITNPVYGCVAKIADLQQQVQSLQAELNIVHAQLENSRSIAAASCMALQQQQQQCGHLTGAFLPFDQRQHLDSMHMQQFLGHQISSPPPLASCNIRVPKDEIENTLQPCMTHTYDSLPIGASPTLVASHMRGANDLIGKSDDGDDASQLHALFCSNHLKLNNST</sequence>
<feature type="compositionally biased region" description="Basic and acidic residues" evidence="2">
    <location>
        <begin position="18"/>
        <end position="31"/>
    </location>
</feature>
<accession>A0A9D4U6G9</accession>
<feature type="compositionally biased region" description="Low complexity" evidence="2">
    <location>
        <begin position="44"/>
        <end position="58"/>
    </location>
</feature>
<feature type="domain" description="LOB" evidence="3">
    <location>
        <begin position="88"/>
        <end position="190"/>
    </location>
</feature>
<dbReference type="GO" id="GO:0045893">
    <property type="term" value="P:positive regulation of DNA-templated transcription"/>
    <property type="evidence" value="ECO:0007669"/>
    <property type="project" value="TreeGrafter"/>
</dbReference>
<dbReference type="GO" id="GO:0009755">
    <property type="term" value="P:hormone-mediated signaling pathway"/>
    <property type="evidence" value="ECO:0007669"/>
    <property type="project" value="TreeGrafter"/>
</dbReference>
<comment type="caution">
    <text evidence="4">The sequence shown here is derived from an EMBL/GenBank/DDBJ whole genome shotgun (WGS) entry which is preliminary data.</text>
</comment>
<dbReference type="PROSITE" id="PS50891">
    <property type="entry name" value="LOB"/>
    <property type="match status" value="1"/>
</dbReference>
<reference evidence="4" key="1">
    <citation type="submission" date="2021-01" db="EMBL/GenBank/DDBJ databases">
        <title>Adiantum capillus-veneris genome.</title>
        <authorList>
            <person name="Fang Y."/>
            <person name="Liao Q."/>
        </authorList>
    </citation>
    <scope>NUCLEOTIDE SEQUENCE</scope>
    <source>
        <strain evidence="4">H3</strain>
        <tissue evidence="4">Leaf</tissue>
    </source>
</reference>
<comment type="similarity">
    <text evidence="1">Belongs to the LOB domain-containing protein family.</text>
</comment>
<dbReference type="OrthoDB" id="1840682at2759"/>
<dbReference type="AlphaFoldDB" id="A0A9D4U6G9"/>
<dbReference type="InterPro" id="IPR004883">
    <property type="entry name" value="LOB"/>
</dbReference>
<name>A0A9D4U6G9_ADICA</name>
<evidence type="ECO:0000313" key="4">
    <source>
        <dbReference type="EMBL" id="KAI5062368.1"/>
    </source>
</evidence>
<feature type="region of interest" description="Disordered" evidence="2">
    <location>
        <begin position="1"/>
        <end position="73"/>
    </location>
</feature>
<feature type="compositionally biased region" description="Polar residues" evidence="2">
    <location>
        <begin position="1"/>
        <end position="15"/>
    </location>
</feature>
<dbReference type="Pfam" id="PF03195">
    <property type="entry name" value="LOB"/>
    <property type="match status" value="1"/>
</dbReference>
<dbReference type="GO" id="GO:0005634">
    <property type="term" value="C:nucleus"/>
    <property type="evidence" value="ECO:0007669"/>
    <property type="project" value="TreeGrafter"/>
</dbReference>
<evidence type="ECO:0000313" key="5">
    <source>
        <dbReference type="Proteomes" id="UP000886520"/>
    </source>
</evidence>
<dbReference type="Proteomes" id="UP000886520">
    <property type="component" value="Chromosome 22"/>
</dbReference>
<dbReference type="PANTHER" id="PTHR31529">
    <property type="entry name" value="LOB DOMAIN CONTAINING PROTEIN"/>
    <property type="match status" value="1"/>
</dbReference>
<evidence type="ECO:0000256" key="1">
    <source>
        <dbReference type="ARBA" id="ARBA00005474"/>
    </source>
</evidence>
<evidence type="ECO:0000259" key="3">
    <source>
        <dbReference type="PROSITE" id="PS50891"/>
    </source>
</evidence>